<feature type="transmembrane region" description="Helical" evidence="1">
    <location>
        <begin position="73"/>
        <end position="93"/>
    </location>
</feature>
<evidence type="ECO:0000313" key="2">
    <source>
        <dbReference type="EMBL" id="KAG0447269.1"/>
    </source>
</evidence>
<keyword evidence="1" id="KW-0812">Transmembrane</keyword>
<dbReference type="PANTHER" id="PTHR36809">
    <property type="entry name" value="TRANSMEMBRANE PROTEIN"/>
    <property type="match status" value="1"/>
</dbReference>
<name>A0A835P7W1_VANPL</name>
<reference evidence="2 3" key="1">
    <citation type="journal article" date="2020" name="Nat. Food">
        <title>A phased Vanilla planifolia genome enables genetic improvement of flavour and production.</title>
        <authorList>
            <person name="Hasing T."/>
            <person name="Tang H."/>
            <person name="Brym M."/>
            <person name="Khazi F."/>
            <person name="Huang T."/>
            <person name="Chambers A.H."/>
        </authorList>
    </citation>
    <scope>NUCLEOTIDE SEQUENCE [LARGE SCALE GENOMIC DNA]</scope>
    <source>
        <tissue evidence="2">Leaf</tissue>
    </source>
</reference>
<dbReference type="EMBL" id="JADCNM010000473">
    <property type="protein sequence ID" value="KAG0447269.1"/>
    <property type="molecule type" value="Genomic_DNA"/>
</dbReference>
<sequence length="141" mass="15123">MFSMSWGCSFALPSAPSRAPTPQRSFLISPNPNPLYGAGEGMRNRGSRHVRVPTTSTRVIDGANAGDLAPVEISWQIFVGALAGVTPFIVAGLEFGKRIVTQRNCGTCGGSGLVHSDQSYVRCPTCGGFLPWQSWKRFFTG</sequence>
<keyword evidence="1" id="KW-1133">Transmembrane helix</keyword>
<dbReference type="PANTHER" id="PTHR36809:SF1">
    <property type="entry name" value="TRANSMEMBRANE PROTEIN"/>
    <property type="match status" value="1"/>
</dbReference>
<accession>A0A835P7W1</accession>
<comment type="caution">
    <text evidence="2">The sequence shown here is derived from an EMBL/GenBank/DDBJ whole genome shotgun (WGS) entry which is preliminary data.</text>
</comment>
<evidence type="ECO:0000313" key="3">
    <source>
        <dbReference type="Proteomes" id="UP000639772"/>
    </source>
</evidence>
<dbReference type="Proteomes" id="UP000639772">
    <property type="component" value="Unassembled WGS sequence"/>
</dbReference>
<evidence type="ECO:0008006" key="4">
    <source>
        <dbReference type="Google" id="ProtNLM"/>
    </source>
</evidence>
<evidence type="ECO:0000256" key="1">
    <source>
        <dbReference type="SAM" id="Phobius"/>
    </source>
</evidence>
<proteinExistence type="predicted"/>
<dbReference type="OrthoDB" id="2018625at2759"/>
<protein>
    <recommendedName>
        <fullName evidence="4">Viral late gene transcription factor 3 zinc ribbon domain-containing protein</fullName>
    </recommendedName>
</protein>
<dbReference type="AlphaFoldDB" id="A0A835P7W1"/>
<keyword evidence="1" id="KW-0472">Membrane</keyword>
<gene>
    <name evidence="2" type="ORF">HPP92_028388</name>
</gene>
<organism evidence="2 3">
    <name type="scientific">Vanilla planifolia</name>
    <name type="common">Vanilla</name>
    <dbReference type="NCBI Taxonomy" id="51239"/>
    <lineage>
        <taxon>Eukaryota</taxon>
        <taxon>Viridiplantae</taxon>
        <taxon>Streptophyta</taxon>
        <taxon>Embryophyta</taxon>
        <taxon>Tracheophyta</taxon>
        <taxon>Spermatophyta</taxon>
        <taxon>Magnoliopsida</taxon>
        <taxon>Liliopsida</taxon>
        <taxon>Asparagales</taxon>
        <taxon>Orchidaceae</taxon>
        <taxon>Vanilloideae</taxon>
        <taxon>Vanilleae</taxon>
        <taxon>Vanilla</taxon>
    </lineage>
</organism>